<proteinExistence type="predicted"/>
<gene>
    <name evidence="1" type="ORF">BN874_1790003</name>
</gene>
<evidence type="ECO:0000313" key="1">
    <source>
        <dbReference type="EMBL" id="CDH44635.1"/>
    </source>
</evidence>
<evidence type="ECO:0000313" key="2">
    <source>
        <dbReference type="Proteomes" id="UP000019184"/>
    </source>
</evidence>
<dbReference type="AlphaFoldDB" id="A0A7U7GA30"/>
<accession>A0A7U7GA30</accession>
<sequence>MNAPRVGGKDGVLATQDEAAGALYDSLRGKSAADGQRVSK</sequence>
<organism evidence="1 2">
    <name type="scientific">Candidatus Contendobacter odensis Run_B_J11</name>
    <dbReference type="NCBI Taxonomy" id="1400861"/>
    <lineage>
        <taxon>Bacteria</taxon>
        <taxon>Pseudomonadati</taxon>
        <taxon>Pseudomonadota</taxon>
        <taxon>Gammaproteobacteria</taxon>
        <taxon>Candidatus Competibacteraceae</taxon>
        <taxon>Candidatus Contendibacter</taxon>
    </lineage>
</organism>
<comment type="caution">
    <text evidence="1">The sequence shown here is derived from an EMBL/GenBank/DDBJ whole genome shotgun (WGS) entry which is preliminary data.</text>
</comment>
<name>A0A7U7GA30_9GAMM</name>
<dbReference type="Proteomes" id="UP000019184">
    <property type="component" value="Unassembled WGS sequence"/>
</dbReference>
<keyword evidence="2" id="KW-1185">Reference proteome</keyword>
<dbReference type="EMBL" id="CBTK010000089">
    <property type="protein sequence ID" value="CDH44635.1"/>
    <property type="molecule type" value="Genomic_DNA"/>
</dbReference>
<reference evidence="1 2" key="1">
    <citation type="journal article" date="2014" name="ISME J.">
        <title>Candidatus Competibacter-lineage genomes retrieved from metagenomes reveal functional metabolic diversity.</title>
        <authorList>
            <person name="McIlroy S.J."/>
            <person name="Albertsen M."/>
            <person name="Andresen E.K."/>
            <person name="Saunders A.M."/>
            <person name="Kristiansen R."/>
            <person name="Stokholm-Bjerregaard M."/>
            <person name="Nielsen K.L."/>
            <person name="Nielsen P.H."/>
        </authorList>
    </citation>
    <scope>NUCLEOTIDE SEQUENCE [LARGE SCALE GENOMIC DNA]</scope>
    <source>
        <strain evidence="1 2">Run_B_J11</strain>
    </source>
</reference>
<protein>
    <submittedName>
        <fullName evidence="1">Uncharacterized protein</fullName>
    </submittedName>
</protein>